<keyword evidence="4 5" id="KW-0472">Membrane</keyword>
<feature type="transmembrane region" description="Helical" evidence="5">
    <location>
        <begin position="7"/>
        <end position="27"/>
    </location>
</feature>
<dbReference type="PATRIC" id="fig|89059.3.peg.444"/>
<comment type="subcellular location">
    <subcellularLocation>
        <location evidence="1">Membrane</location>
        <topology evidence="1">Multi-pass membrane protein</topology>
    </subcellularLocation>
</comment>
<proteinExistence type="predicted"/>
<feature type="transmembrane region" description="Helical" evidence="5">
    <location>
        <begin position="113"/>
        <end position="132"/>
    </location>
</feature>
<dbReference type="InterPro" id="IPR007016">
    <property type="entry name" value="O-antigen_ligase-rel_domated"/>
</dbReference>
<feature type="transmembrane region" description="Helical" evidence="5">
    <location>
        <begin position="57"/>
        <end position="79"/>
    </location>
</feature>
<evidence type="ECO:0000256" key="2">
    <source>
        <dbReference type="ARBA" id="ARBA00022692"/>
    </source>
</evidence>
<feature type="transmembrane region" description="Helical" evidence="5">
    <location>
        <begin position="374"/>
        <end position="393"/>
    </location>
</feature>
<feature type="domain" description="O-antigen ligase-related" evidence="6">
    <location>
        <begin position="197"/>
        <end position="336"/>
    </location>
</feature>
<feature type="transmembrane region" description="Helical" evidence="5">
    <location>
        <begin position="85"/>
        <end position="106"/>
    </location>
</feature>
<dbReference type="Pfam" id="PF04932">
    <property type="entry name" value="Wzy_C"/>
    <property type="match status" value="1"/>
</dbReference>
<reference evidence="7 8" key="1">
    <citation type="journal article" date="2015" name="Genome Announc.">
        <title>Expanding the biotechnology potential of lactobacilli through comparative genomics of 213 strains and associated genera.</title>
        <authorList>
            <person name="Sun Z."/>
            <person name="Harris H.M."/>
            <person name="McCann A."/>
            <person name="Guo C."/>
            <person name="Argimon S."/>
            <person name="Zhang W."/>
            <person name="Yang X."/>
            <person name="Jeffery I.B."/>
            <person name="Cooney J.C."/>
            <person name="Kagawa T.F."/>
            <person name="Liu W."/>
            <person name="Song Y."/>
            <person name="Salvetti E."/>
            <person name="Wrobel A."/>
            <person name="Rasinkangas P."/>
            <person name="Parkhill J."/>
            <person name="Rea M.C."/>
            <person name="O'Sullivan O."/>
            <person name="Ritari J."/>
            <person name="Douillard F.P."/>
            <person name="Paul Ross R."/>
            <person name="Yang R."/>
            <person name="Briner A.E."/>
            <person name="Felis G.E."/>
            <person name="de Vos W.M."/>
            <person name="Barrangou R."/>
            <person name="Klaenhammer T.R."/>
            <person name="Caufield P.W."/>
            <person name="Cui Y."/>
            <person name="Zhang H."/>
            <person name="O'Toole P.W."/>
        </authorList>
    </citation>
    <scope>NUCLEOTIDE SEQUENCE [LARGE SCALE GENOMIC DNA]</scope>
    <source>
        <strain evidence="7 8">DSM 15353</strain>
    </source>
</reference>
<protein>
    <recommendedName>
        <fullName evidence="6">O-antigen ligase-related domain-containing protein</fullName>
    </recommendedName>
</protein>
<comment type="caution">
    <text evidence="7">The sequence shown here is derived from an EMBL/GenBank/DDBJ whole genome shotgun (WGS) entry which is preliminary data.</text>
</comment>
<dbReference type="EMBL" id="JQBK01000134">
    <property type="protein sequence ID" value="KRN79583.1"/>
    <property type="molecule type" value="Genomic_DNA"/>
</dbReference>
<keyword evidence="2 5" id="KW-0812">Transmembrane</keyword>
<feature type="transmembrane region" description="Helical" evidence="5">
    <location>
        <begin position="192"/>
        <end position="208"/>
    </location>
</feature>
<evidence type="ECO:0000259" key="6">
    <source>
        <dbReference type="Pfam" id="PF04932"/>
    </source>
</evidence>
<evidence type="ECO:0000256" key="1">
    <source>
        <dbReference type="ARBA" id="ARBA00004141"/>
    </source>
</evidence>
<feature type="transmembrane region" description="Helical" evidence="5">
    <location>
        <begin position="168"/>
        <end position="185"/>
    </location>
</feature>
<feature type="transmembrane region" description="Helical" evidence="5">
    <location>
        <begin position="321"/>
        <end position="345"/>
    </location>
</feature>
<evidence type="ECO:0000256" key="4">
    <source>
        <dbReference type="ARBA" id="ARBA00023136"/>
    </source>
</evidence>
<gene>
    <name evidence="7" type="ORF">IV43_GL000435</name>
</gene>
<dbReference type="GO" id="GO:0016020">
    <property type="term" value="C:membrane"/>
    <property type="evidence" value="ECO:0007669"/>
    <property type="project" value="UniProtKB-SubCell"/>
</dbReference>
<organism evidence="7 8">
    <name type="scientific">Ligilactobacillus acidipiscis</name>
    <dbReference type="NCBI Taxonomy" id="89059"/>
    <lineage>
        <taxon>Bacteria</taxon>
        <taxon>Bacillati</taxon>
        <taxon>Bacillota</taxon>
        <taxon>Bacilli</taxon>
        <taxon>Lactobacillales</taxon>
        <taxon>Lactobacillaceae</taxon>
        <taxon>Ligilactobacillus</taxon>
    </lineage>
</organism>
<dbReference type="OrthoDB" id="9918297at2"/>
<dbReference type="AlphaFoldDB" id="A0A0R2JR32"/>
<feature type="transmembrane region" description="Helical" evidence="5">
    <location>
        <begin position="352"/>
        <end position="368"/>
    </location>
</feature>
<keyword evidence="3 5" id="KW-1133">Transmembrane helix</keyword>
<dbReference type="Proteomes" id="UP000051491">
    <property type="component" value="Unassembled WGS sequence"/>
</dbReference>
<evidence type="ECO:0000256" key="3">
    <source>
        <dbReference type="ARBA" id="ARBA00022989"/>
    </source>
</evidence>
<evidence type="ECO:0000256" key="5">
    <source>
        <dbReference type="SAM" id="Phobius"/>
    </source>
</evidence>
<accession>A0A0R2JR32</accession>
<sequence length="403" mass="46037">MYQKNNVINILLVMLFVIGSVLSYTQWSGIGSGLRLVSEFLTIICNIWNVNFKNYTIILPLVGIFCIYPILMISVGVYGEFSKQVILYSVYYAFYSLFLICSINAFRDNPMSLVTTIFWTLTTMLFLMMFIFKGVSYNVSELINSMLYNQRYGNNILTQRISMGFNNVNTLGMFAGFLVLIAVITHKNRSNLKNILIVLFSIFIILNSGSRTPVLAVGISLVVYLVHSLGSKKIKFIVSTITGFFLTTIWAVFLYFVYFSNSLNTHFMQLDEFLSYRLNYSQMALSLAGSDLHKWLGIGSMSTSFIQQKLTGERFAIDSSLAYFLLTIGIVGFSFLLIYILYLYCMIVKKQSSIVLTLFVFYSVYLVMENILFIPNAAVSTFILAIIFAYMLSNKRVEEYNDR</sequence>
<dbReference type="RefSeq" id="WP_056988181.1">
    <property type="nucleotide sequence ID" value="NZ_JQBK01000134.1"/>
</dbReference>
<feature type="transmembrane region" description="Helical" evidence="5">
    <location>
        <begin position="237"/>
        <end position="258"/>
    </location>
</feature>
<name>A0A0R2JR32_9LACO</name>
<evidence type="ECO:0000313" key="8">
    <source>
        <dbReference type="Proteomes" id="UP000051491"/>
    </source>
</evidence>
<evidence type="ECO:0000313" key="7">
    <source>
        <dbReference type="EMBL" id="KRN79583.1"/>
    </source>
</evidence>